<evidence type="ECO:0000256" key="1">
    <source>
        <dbReference type="SAM" id="MobiDB-lite"/>
    </source>
</evidence>
<dbReference type="GO" id="GO:0006915">
    <property type="term" value="P:apoptotic process"/>
    <property type="evidence" value="ECO:0007669"/>
    <property type="project" value="InterPro"/>
</dbReference>
<evidence type="ECO:0008006" key="4">
    <source>
        <dbReference type="Google" id="ProtNLM"/>
    </source>
</evidence>
<dbReference type="Proteomes" id="UP001239994">
    <property type="component" value="Unassembled WGS sequence"/>
</dbReference>
<dbReference type="PANTHER" id="PTHR15093:SF1">
    <property type="entry name" value="PRKC APOPTOSIS WT1 REGULATOR PROTEIN"/>
    <property type="match status" value="1"/>
</dbReference>
<dbReference type="GO" id="GO:0043065">
    <property type="term" value="P:positive regulation of apoptotic process"/>
    <property type="evidence" value="ECO:0007669"/>
    <property type="project" value="TreeGrafter"/>
</dbReference>
<dbReference type="GO" id="GO:0005737">
    <property type="term" value="C:cytoplasm"/>
    <property type="evidence" value="ECO:0007669"/>
    <property type="project" value="TreeGrafter"/>
</dbReference>
<name>A0AAD8Z376_9TELE</name>
<comment type="caution">
    <text evidence="2">The sequence shown here is derived from an EMBL/GenBank/DDBJ whole genome shotgun (WGS) entry which is preliminary data.</text>
</comment>
<dbReference type="EMBL" id="JAROKS010000021">
    <property type="protein sequence ID" value="KAK1790613.1"/>
    <property type="molecule type" value="Genomic_DNA"/>
</dbReference>
<proteinExistence type="predicted"/>
<reference evidence="2" key="1">
    <citation type="submission" date="2023-03" db="EMBL/GenBank/DDBJ databases">
        <title>Electrophorus voltai genome.</title>
        <authorList>
            <person name="Bian C."/>
        </authorList>
    </citation>
    <scope>NUCLEOTIDE SEQUENCE</scope>
    <source>
        <strain evidence="2">CB-2022</strain>
        <tissue evidence="2">Muscle</tissue>
    </source>
</reference>
<accession>A0AAD8Z376</accession>
<feature type="compositionally biased region" description="Basic residues" evidence="1">
    <location>
        <begin position="416"/>
        <end position="425"/>
    </location>
</feature>
<evidence type="ECO:0000313" key="3">
    <source>
        <dbReference type="Proteomes" id="UP001239994"/>
    </source>
</evidence>
<evidence type="ECO:0000313" key="2">
    <source>
        <dbReference type="EMBL" id="KAK1790613.1"/>
    </source>
</evidence>
<feature type="compositionally biased region" description="Polar residues" evidence="1">
    <location>
        <begin position="347"/>
        <end position="362"/>
    </location>
</feature>
<feature type="region of interest" description="Disordered" evidence="1">
    <location>
        <begin position="170"/>
        <end position="196"/>
    </location>
</feature>
<keyword evidence="3" id="KW-1185">Reference proteome</keyword>
<dbReference type="PANTHER" id="PTHR15093">
    <property type="entry name" value="PROSTATE APOPTOSIS RESPONSE PROTEIN PAR-4"/>
    <property type="match status" value="1"/>
</dbReference>
<gene>
    <name evidence="2" type="ORF">P4O66_014489</name>
</gene>
<organism evidence="2 3">
    <name type="scientific">Electrophorus voltai</name>
    <dbReference type="NCBI Taxonomy" id="2609070"/>
    <lineage>
        <taxon>Eukaryota</taxon>
        <taxon>Metazoa</taxon>
        <taxon>Chordata</taxon>
        <taxon>Craniata</taxon>
        <taxon>Vertebrata</taxon>
        <taxon>Euteleostomi</taxon>
        <taxon>Actinopterygii</taxon>
        <taxon>Neopterygii</taxon>
        <taxon>Teleostei</taxon>
        <taxon>Ostariophysi</taxon>
        <taxon>Gymnotiformes</taxon>
        <taxon>Gymnotoidei</taxon>
        <taxon>Gymnotidae</taxon>
        <taxon>Electrophorus</taxon>
    </lineage>
</organism>
<dbReference type="InterPro" id="IPR026117">
    <property type="entry name" value="Par-4"/>
</dbReference>
<dbReference type="AlphaFoldDB" id="A0AAD8Z376"/>
<feature type="region of interest" description="Disordered" evidence="1">
    <location>
        <begin position="329"/>
        <end position="431"/>
    </location>
</feature>
<protein>
    <recommendedName>
        <fullName evidence="4">PRKC apoptosis WT1 regulator protein</fullName>
    </recommendedName>
</protein>
<feature type="compositionally biased region" description="Low complexity" evidence="1">
    <location>
        <begin position="46"/>
        <end position="63"/>
    </location>
</feature>
<feature type="region of interest" description="Disordered" evidence="1">
    <location>
        <begin position="42"/>
        <end position="145"/>
    </location>
</feature>
<sequence length="505" mass="54786">MASGGFRSHATTDFLEEWKAKREKMRAKMLGDIAAASGVCALSATPAGPDGARSAARSGSAAAEMTNNGHPAAPRKPDDDPPHPAPAGVSPKKADAAPGCGDSDQERTAHGKGREKKSCGPSARKGKGQIEKRKLREKRRSTGVVSIPSNEVRPASRHLRVPFEVTSEWKDTQRTRVQKKRRSGEDAGSMSGVPTRSAGVGLHEVSISLFLSPSLPVAGTALWFLVGAASWQCGQCSQQVNQGMELHVVTVMPSCAAAGCPGTACVSGRLDLREMPGCRTEESGCHEVKGTAKERGSLTCCVWSSLGAGPRGELFDLRNALLSLQSLDELDDDDGGEKERKKEEALTQLNTAQNESMTSDTSIQDRNHRTTTAILEEAQADEERNSQLQVLTVEQWEETPRSGSGRHKGEDDLGGNRHRQSHGRHAASANAGLERRIEELEKELAIERQENARLLKAHQDKDELIVKLKEEIDLLNRDLDDIEDENEQLKQENKTLLKVVGQLTR</sequence>